<protein>
    <submittedName>
        <fullName evidence="1">Uncharacterized protein</fullName>
    </submittedName>
</protein>
<name>A0A5C3N1Q4_9AGAM</name>
<proteinExistence type="predicted"/>
<dbReference type="EMBL" id="ML213514">
    <property type="protein sequence ID" value="TFK49988.1"/>
    <property type="molecule type" value="Genomic_DNA"/>
</dbReference>
<sequence>MTSTDYAPYWIHPRIPFNSAFDSTNPTHMSPGFPEDMVASSYLSTVPASSINHGTEPTMLDHFMSSMANPNGSVGFYADDWQGTTRAGASWNNLGDPGTSGFHGSVNAGWSAAPTGAE</sequence>
<evidence type="ECO:0000313" key="1">
    <source>
        <dbReference type="EMBL" id="TFK49988.1"/>
    </source>
</evidence>
<dbReference type="Proteomes" id="UP000305948">
    <property type="component" value="Unassembled WGS sequence"/>
</dbReference>
<dbReference type="AlphaFoldDB" id="A0A5C3N1Q4"/>
<accession>A0A5C3N1Q4</accession>
<evidence type="ECO:0000313" key="2">
    <source>
        <dbReference type="Proteomes" id="UP000305948"/>
    </source>
</evidence>
<gene>
    <name evidence="1" type="ORF">OE88DRAFT_304327</name>
</gene>
<keyword evidence="2" id="KW-1185">Reference proteome</keyword>
<reference evidence="1 2" key="1">
    <citation type="journal article" date="2019" name="Nat. Ecol. Evol.">
        <title>Megaphylogeny resolves global patterns of mushroom evolution.</title>
        <authorList>
            <person name="Varga T."/>
            <person name="Krizsan K."/>
            <person name="Foldi C."/>
            <person name="Dima B."/>
            <person name="Sanchez-Garcia M."/>
            <person name="Sanchez-Ramirez S."/>
            <person name="Szollosi G.J."/>
            <person name="Szarkandi J.G."/>
            <person name="Papp V."/>
            <person name="Albert L."/>
            <person name="Andreopoulos W."/>
            <person name="Angelini C."/>
            <person name="Antonin V."/>
            <person name="Barry K.W."/>
            <person name="Bougher N.L."/>
            <person name="Buchanan P."/>
            <person name="Buyck B."/>
            <person name="Bense V."/>
            <person name="Catcheside P."/>
            <person name="Chovatia M."/>
            <person name="Cooper J."/>
            <person name="Damon W."/>
            <person name="Desjardin D."/>
            <person name="Finy P."/>
            <person name="Geml J."/>
            <person name="Haridas S."/>
            <person name="Hughes K."/>
            <person name="Justo A."/>
            <person name="Karasinski D."/>
            <person name="Kautmanova I."/>
            <person name="Kiss B."/>
            <person name="Kocsube S."/>
            <person name="Kotiranta H."/>
            <person name="LaButti K.M."/>
            <person name="Lechner B.E."/>
            <person name="Liimatainen K."/>
            <person name="Lipzen A."/>
            <person name="Lukacs Z."/>
            <person name="Mihaltcheva S."/>
            <person name="Morgado L.N."/>
            <person name="Niskanen T."/>
            <person name="Noordeloos M.E."/>
            <person name="Ohm R.A."/>
            <person name="Ortiz-Santana B."/>
            <person name="Ovrebo C."/>
            <person name="Racz N."/>
            <person name="Riley R."/>
            <person name="Savchenko A."/>
            <person name="Shiryaev A."/>
            <person name="Soop K."/>
            <person name="Spirin V."/>
            <person name="Szebenyi C."/>
            <person name="Tomsovsky M."/>
            <person name="Tulloss R.E."/>
            <person name="Uehling J."/>
            <person name="Grigoriev I.V."/>
            <person name="Vagvolgyi C."/>
            <person name="Papp T."/>
            <person name="Martin F.M."/>
            <person name="Miettinen O."/>
            <person name="Hibbett D.S."/>
            <person name="Nagy L.G."/>
        </authorList>
    </citation>
    <scope>NUCLEOTIDE SEQUENCE [LARGE SCALE GENOMIC DNA]</scope>
    <source>
        <strain evidence="1 2">OMC1185</strain>
    </source>
</reference>
<organism evidence="1 2">
    <name type="scientific">Heliocybe sulcata</name>
    <dbReference type="NCBI Taxonomy" id="5364"/>
    <lineage>
        <taxon>Eukaryota</taxon>
        <taxon>Fungi</taxon>
        <taxon>Dikarya</taxon>
        <taxon>Basidiomycota</taxon>
        <taxon>Agaricomycotina</taxon>
        <taxon>Agaricomycetes</taxon>
        <taxon>Gloeophyllales</taxon>
        <taxon>Gloeophyllaceae</taxon>
        <taxon>Heliocybe</taxon>
    </lineage>
</organism>